<feature type="domain" description="Peptidase S11 D-alanyl-D-alanine carboxypeptidase A N-terminal" evidence="12">
    <location>
        <begin position="135"/>
        <end position="359"/>
    </location>
</feature>
<evidence type="ECO:0000256" key="5">
    <source>
        <dbReference type="ARBA" id="ARBA00022984"/>
    </source>
</evidence>
<evidence type="ECO:0000256" key="11">
    <source>
        <dbReference type="SAM" id="SignalP"/>
    </source>
</evidence>
<gene>
    <name evidence="13" type="ORF">GEV47_14045</name>
</gene>
<keyword evidence="14" id="KW-1185">Reference proteome</keyword>
<name>A0A843YUX4_9BURK</name>
<proteinExistence type="inferred from homology"/>
<feature type="active site" evidence="7">
    <location>
        <position position="225"/>
    </location>
</feature>
<keyword evidence="2 11" id="KW-0732">Signal</keyword>
<evidence type="ECO:0000256" key="8">
    <source>
        <dbReference type="PIRSR" id="PIRSR618044-2"/>
    </source>
</evidence>
<reference evidence="13 14" key="1">
    <citation type="submission" date="2019-10" db="EMBL/GenBank/DDBJ databases">
        <title>Glaciimonas soli sp. nov., a psychrophilic bacterium isolated from the forest soil of a high elevation mountain in Taiwan.</title>
        <authorList>
            <person name="Wang L.-T."/>
            <person name="Shieh W.Y."/>
        </authorList>
    </citation>
    <scope>NUCLEOTIDE SEQUENCE [LARGE SCALE GENOMIC DNA]</scope>
    <source>
        <strain evidence="13 14">GS1</strain>
    </source>
</reference>
<keyword evidence="4" id="KW-0133">Cell shape</keyword>
<dbReference type="GO" id="GO:0009002">
    <property type="term" value="F:serine-type D-Ala-D-Ala carboxypeptidase activity"/>
    <property type="evidence" value="ECO:0007669"/>
    <property type="project" value="InterPro"/>
</dbReference>
<feature type="binding site" evidence="8">
    <location>
        <position position="330"/>
    </location>
    <ligand>
        <name>substrate</name>
    </ligand>
</feature>
<dbReference type="GO" id="GO:0006508">
    <property type="term" value="P:proteolysis"/>
    <property type="evidence" value="ECO:0007669"/>
    <property type="project" value="InterPro"/>
</dbReference>
<dbReference type="OrthoDB" id="5688590at2"/>
<evidence type="ECO:0000313" key="14">
    <source>
        <dbReference type="Proteomes" id="UP000451565"/>
    </source>
</evidence>
<evidence type="ECO:0000256" key="10">
    <source>
        <dbReference type="SAM" id="MobiDB-lite"/>
    </source>
</evidence>
<dbReference type="InterPro" id="IPR001967">
    <property type="entry name" value="Peptidase_S11_N"/>
</dbReference>
<evidence type="ECO:0000256" key="4">
    <source>
        <dbReference type="ARBA" id="ARBA00022960"/>
    </source>
</evidence>
<feature type="active site" description="Proton acceptor" evidence="7">
    <location>
        <position position="171"/>
    </location>
</feature>
<evidence type="ECO:0000256" key="3">
    <source>
        <dbReference type="ARBA" id="ARBA00022801"/>
    </source>
</evidence>
<evidence type="ECO:0000256" key="2">
    <source>
        <dbReference type="ARBA" id="ARBA00022729"/>
    </source>
</evidence>
<keyword evidence="6" id="KW-0961">Cell wall biogenesis/degradation</keyword>
<dbReference type="NCBIfam" id="NF008668">
    <property type="entry name" value="PRK11669.1"/>
    <property type="match status" value="1"/>
</dbReference>
<feature type="compositionally biased region" description="Low complexity" evidence="10">
    <location>
        <begin position="25"/>
        <end position="52"/>
    </location>
</feature>
<feature type="region of interest" description="Disordered" evidence="10">
    <location>
        <begin position="25"/>
        <end position="100"/>
    </location>
</feature>
<accession>A0A843YUX4</accession>
<evidence type="ECO:0000256" key="6">
    <source>
        <dbReference type="ARBA" id="ARBA00023316"/>
    </source>
</evidence>
<dbReference type="Proteomes" id="UP000451565">
    <property type="component" value="Unassembled WGS sequence"/>
</dbReference>
<dbReference type="EC" id="3.4.21.-" evidence="13"/>
<feature type="chain" id="PRO_5032887339" evidence="11">
    <location>
        <begin position="24"/>
        <end position="394"/>
    </location>
</feature>
<dbReference type="GO" id="GO:0008360">
    <property type="term" value="P:regulation of cell shape"/>
    <property type="evidence" value="ECO:0007669"/>
    <property type="project" value="UniProtKB-KW"/>
</dbReference>
<comment type="caution">
    <text evidence="13">The sequence shown here is derived from an EMBL/GenBank/DDBJ whole genome shotgun (WGS) entry which is preliminary data.</text>
</comment>
<dbReference type="InterPro" id="IPR018044">
    <property type="entry name" value="Peptidase_S11"/>
</dbReference>
<dbReference type="EMBL" id="WINI01000007">
    <property type="protein sequence ID" value="MQR01797.1"/>
    <property type="molecule type" value="Genomic_DNA"/>
</dbReference>
<evidence type="ECO:0000256" key="7">
    <source>
        <dbReference type="PIRSR" id="PIRSR618044-1"/>
    </source>
</evidence>
<dbReference type="Pfam" id="PF00768">
    <property type="entry name" value="Peptidase_S11"/>
    <property type="match status" value="1"/>
</dbReference>
<dbReference type="RefSeq" id="WP_153235385.1">
    <property type="nucleotide sequence ID" value="NZ_WINI01000007.1"/>
</dbReference>
<organism evidence="13 14">
    <name type="scientific">Glaciimonas soli</name>
    <dbReference type="NCBI Taxonomy" id="2590999"/>
    <lineage>
        <taxon>Bacteria</taxon>
        <taxon>Pseudomonadati</taxon>
        <taxon>Pseudomonadota</taxon>
        <taxon>Betaproteobacteria</taxon>
        <taxon>Burkholderiales</taxon>
        <taxon>Oxalobacteraceae</taxon>
        <taxon>Glaciimonas</taxon>
    </lineage>
</organism>
<sequence length="394" mass="42402">MGKSALVIFMSLFIAFATTSASAKETKAQKAAASKSSKTAKHTGTSAKSAKTPPTTKQAAGKKNSKTAIASRESTKSSRSNKLAATESRGKTARRVSYTSNSRKATIQRVTYTPRVVAAPVISAGELAGLNLTHDPLDLKSNAALVLDQSNGQILFDKNSQIALPIASLTKLMTSMVVVEARQNMSEVLTVTDDDVDREKHSSSRLRVGSELSRTDMLHIALMSSENRAASALGRNYPGGLPAFVAAMNAKARSLGMVDTHYVDSTGLSSQNVASARDLAKLVAAAYQQPLIREYSTDSKYVVEPNGHPLQYATSNYLVENPDWQIGLQKTGYINEAGNCLVMQSNVNGRPVIMVFLDSHGKYSRQADASRVRKWLVENSSPSLTRSKVADRQT</sequence>
<dbReference type="GO" id="GO:0071555">
    <property type="term" value="P:cell wall organization"/>
    <property type="evidence" value="ECO:0007669"/>
    <property type="project" value="UniProtKB-KW"/>
</dbReference>
<evidence type="ECO:0000256" key="1">
    <source>
        <dbReference type="ARBA" id="ARBA00007164"/>
    </source>
</evidence>
<dbReference type="PANTHER" id="PTHR21581:SF26">
    <property type="entry name" value="D-ALANYL-D-ALANINE ENDOPEPTIDASE"/>
    <property type="match status" value="1"/>
</dbReference>
<dbReference type="PRINTS" id="PR00725">
    <property type="entry name" value="DADACBPTASE1"/>
</dbReference>
<feature type="signal peptide" evidence="11">
    <location>
        <begin position="1"/>
        <end position="23"/>
    </location>
</feature>
<protein>
    <submittedName>
        <fullName evidence="13">D-alanyl-D-alanine endopeptidase</fullName>
        <ecNumber evidence="13">3.4.21.-</ecNumber>
    </submittedName>
</protein>
<dbReference type="Gene3D" id="3.40.710.10">
    <property type="entry name" value="DD-peptidase/beta-lactamase superfamily"/>
    <property type="match status" value="1"/>
</dbReference>
<dbReference type="SUPFAM" id="SSF56601">
    <property type="entry name" value="beta-lactamase/transpeptidase-like"/>
    <property type="match status" value="1"/>
</dbReference>
<keyword evidence="3 13" id="KW-0378">Hydrolase</keyword>
<keyword evidence="5" id="KW-0573">Peptidoglycan synthesis</keyword>
<feature type="active site" description="Acyl-ester intermediate" evidence="7">
    <location>
        <position position="168"/>
    </location>
</feature>
<evidence type="ECO:0000259" key="12">
    <source>
        <dbReference type="Pfam" id="PF00768"/>
    </source>
</evidence>
<evidence type="ECO:0000313" key="13">
    <source>
        <dbReference type="EMBL" id="MQR01797.1"/>
    </source>
</evidence>
<dbReference type="GO" id="GO:0009252">
    <property type="term" value="P:peptidoglycan biosynthetic process"/>
    <property type="evidence" value="ECO:0007669"/>
    <property type="project" value="UniProtKB-KW"/>
</dbReference>
<dbReference type="InterPro" id="IPR012338">
    <property type="entry name" value="Beta-lactam/transpept-like"/>
</dbReference>
<evidence type="ECO:0000256" key="9">
    <source>
        <dbReference type="RuleBase" id="RU004016"/>
    </source>
</evidence>
<dbReference type="AlphaFoldDB" id="A0A843YUX4"/>
<comment type="similarity">
    <text evidence="1 9">Belongs to the peptidase S11 family.</text>
</comment>
<dbReference type="PANTHER" id="PTHR21581">
    <property type="entry name" value="D-ALANYL-D-ALANINE CARBOXYPEPTIDASE"/>
    <property type="match status" value="1"/>
</dbReference>